<protein>
    <submittedName>
        <fullName evidence="1">Uncharacterized protein</fullName>
    </submittedName>
</protein>
<accession>A0A1M5VIJ6</accession>
<dbReference type="EMBL" id="LT670817">
    <property type="protein sequence ID" value="SHH75076.1"/>
    <property type="molecule type" value="Genomic_DNA"/>
</dbReference>
<gene>
    <name evidence="1" type="ORF">SAMN05443248_5990</name>
</gene>
<evidence type="ECO:0000313" key="2">
    <source>
        <dbReference type="Proteomes" id="UP000189796"/>
    </source>
</evidence>
<reference evidence="1 2" key="1">
    <citation type="submission" date="2016-11" db="EMBL/GenBank/DDBJ databases">
        <authorList>
            <person name="Jaros S."/>
            <person name="Januszkiewicz K."/>
            <person name="Wedrychowicz H."/>
        </authorList>
    </citation>
    <scope>NUCLEOTIDE SEQUENCE [LARGE SCALE GENOMIC DNA]</scope>
    <source>
        <strain evidence="1 2">GAS138</strain>
    </source>
</reference>
<evidence type="ECO:0000313" key="1">
    <source>
        <dbReference type="EMBL" id="SHH75076.1"/>
    </source>
</evidence>
<dbReference type="AlphaFoldDB" id="A0A1M5VIJ6"/>
<organism evidence="1 2">
    <name type="scientific">Bradyrhizobium erythrophlei</name>
    <dbReference type="NCBI Taxonomy" id="1437360"/>
    <lineage>
        <taxon>Bacteria</taxon>
        <taxon>Pseudomonadati</taxon>
        <taxon>Pseudomonadota</taxon>
        <taxon>Alphaproteobacteria</taxon>
        <taxon>Hyphomicrobiales</taxon>
        <taxon>Nitrobacteraceae</taxon>
        <taxon>Bradyrhizobium</taxon>
    </lineage>
</organism>
<proteinExistence type="predicted"/>
<sequence>MGDRENILSALREKPLKVYEIMRRANVMNEESCQSLLLKMRGEGSVKFDIHKGRWLIG</sequence>
<dbReference type="Proteomes" id="UP000189796">
    <property type="component" value="Chromosome I"/>
</dbReference>
<name>A0A1M5VIJ6_9BRAD</name>